<keyword evidence="11 16" id="KW-1133">Transmembrane helix</keyword>
<evidence type="ECO:0000256" key="13">
    <source>
        <dbReference type="ARBA" id="ARBA00042119"/>
    </source>
</evidence>
<protein>
    <recommendedName>
        <fullName evidence="6">inositol-phosphate phosphatase</fullName>
        <ecNumber evidence="6">3.1.3.25</ecNumber>
    </recommendedName>
    <alternativeName>
        <fullName evidence="14">Inositol-1(or 4)-monophosphatase 3</fullName>
    </alternativeName>
    <alternativeName>
        <fullName evidence="13">Myo-inositol monophosphatase A3</fullName>
    </alternativeName>
</protein>
<feature type="binding site" evidence="15">
    <location>
        <position position="154"/>
    </location>
    <ligand>
        <name>Mg(2+)</name>
        <dbReference type="ChEBI" id="CHEBI:18420"/>
        <label>1</label>
        <note>catalytic</note>
    </ligand>
</feature>
<dbReference type="PROSITE" id="PS00630">
    <property type="entry name" value="IMP_2"/>
    <property type="match status" value="1"/>
</dbReference>
<feature type="binding site" evidence="15">
    <location>
        <position position="280"/>
    </location>
    <ligand>
        <name>Mg(2+)</name>
        <dbReference type="ChEBI" id="CHEBI:18420"/>
        <label>1</label>
        <note>catalytic</note>
    </ligand>
</feature>
<dbReference type="PANTHER" id="PTHR43028:SF4">
    <property type="entry name" value="INOSITOL MONOPHOSPHATASE 3"/>
    <property type="match status" value="1"/>
</dbReference>
<evidence type="ECO:0000256" key="5">
    <source>
        <dbReference type="ARBA" id="ARBA00009759"/>
    </source>
</evidence>
<comment type="catalytic activity">
    <reaction evidence="1">
        <text>a myo-inositol phosphate + H2O = myo-inositol + phosphate</text>
        <dbReference type="Rhea" id="RHEA:24056"/>
        <dbReference type="ChEBI" id="CHEBI:15377"/>
        <dbReference type="ChEBI" id="CHEBI:17268"/>
        <dbReference type="ChEBI" id="CHEBI:43474"/>
        <dbReference type="ChEBI" id="CHEBI:84139"/>
        <dbReference type="EC" id="3.1.3.25"/>
    </reaction>
</comment>
<dbReference type="InterPro" id="IPR050725">
    <property type="entry name" value="CysQ/Inositol_MonoPase"/>
</dbReference>
<comment type="subcellular location">
    <subcellularLocation>
        <location evidence="3">Membrane</location>
        <topology evidence="3">Single-pass membrane protein</topology>
    </subcellularLocation>
</comment>
<feature type="transmembrane region" description="Helical" evidence="16">
    <location>
        <begin position="12"/>
        <end position="29"/>
    </location>
</feature>
<dbReference type="Pfam" id="PF00459">
    <property type="entry name" value="Inositol_P"/>
    <property type="match status" value="1"/>
</dbReference>
<comment type="similarity">
    <text evidence="5">Belongs to the inositol monophosphatase superfamily.</text>
</comment>
<evidence type="ECO:0000256" key="3">
    <source>
        <dbReference type="ARBA" id="ARBA00004167"/>
    </source>
</evidence>
<organism evidence="17">
    <name type="scientific">Panstrongylus megistus</name>
    <dbReference type="NCBI Taxonomy" id="65343"/>
    <lineage>
        <taxon>Eukaryota</taxon>
        <taxon>Metazoa</taxon>
        <taxon>Ecdysozoa</taxon>
        <taxon>Arthropoda</taxon>
        <taxon>Hexapoda</taxon>
        <taxon>Insecta</taxon>
        <taxon>Pterygota</taxon>
        <taxon>Neoptera</taxon>
        <taxon>Paraneoptera</taxon>
        <taxon>Hemiptera</taxon>
        <taxon>Heteroptera</taxon>
        <taxon>Panheteroptera</taxon>
        <taxon>Cimicomorpha</taxon>
        <taxon>Reduviidae</taxon>
        <taxon>Triatominae</taxon>
        <taxon>Panstrongylus</taxon>
    </lineage>
</organism>
<evidence type="ECO:0000256" key="14">
    <source>
        <dbReference type="ARBA" id="ARBA00042949"/>
    </source>
</evidence>
<evidence type="ECO:0000256" key="2">
    <source>
        <dbReference type="ARBA" id="ARBA00001946"/>
    </source>
</evidence>
<name>A0A069DT15_9HEMI</name>
<dbReference type="GO" id="GO:0046854">
    <property type="term" value="P:phosphatidylinositol phosphate biosynthetic process"/>
    <property type="evidence" value="ECO:0007669"/>
    <property type="project" value="InterPro"/>
</dbReference>
<feature type="binding site" evidence="15">
    <location>
        <position position="157"/>
    </location>
    <ligand>
        <name>Mg(2+)</name>
        <dbReference type="ChEBI" id="CHEBI:18420"/>
        <label>1</label>
        <note>catalytic</note>
    </ligand>
</feature>
<accession>A0A069DT15</accession>
<dbReference type="InterPro" id="IPR000760">
    <property type="entry name" value="Inositol_monophosphatase-like"/>
</dbReference>
<keyword evidence="10 15" id="KW-0460">Magnesium</keyword>
<evidence type="ECO:0000256" key="7">
    <source>
        <dbReference type="ARBA" id="ARBA00022692"/>
    </source>
</evidence>
<dbReference type="PANTHER" id="PTHR43028">
    <property type="entry name" value="3'(2'),5'-BISPHOSPHATE NUCLEOTIDASE 1"/>
    <property type="match status" value="1"/>
</dbReference>
<dbReference type="GO" id="GO:0052834">
    <property type="term" value="F:inositol monophosphate phosphatase activity"/>
    <property type="evidence" value="ECO:0007669"/>
    <property type="project" value="UniProtKB-EC"/>
</dbReference>
<evidence type="ECO:0000256" key="9">
    <source>
        <dbReference type="ARBA" id="ARBA00022801"/>
    </source>
</evidence>
<evidence type="ECO:0000256" key="1">
    <source>
        <dbReference type="ARBA" id="ARBA00001033"/>
    </source>
</evidence>
<dbReference type="GO" id="GO:0005737">
    <property type="term" value="C:cytoplasm"/>
    <property type="evidence" value="ECO:0007669"/>
    <property type="project" value="UniProtKB-ARBA"/>
</dbReference>
<dbReference type="EMBL" id="GBGD01002082">
    <property type="protein sequence ID" value="JAC86807.1"/>
    <property type="molecule type" value="mRNA"/>
</dbReference>
<evidence type="ECO:0000256" key="8">
    <source>
        <dbReference type="ARBA" id="ARBA00022723"/>
    </source>
</evidence>
<comment type="cofactor">
    <cofactor evidence="2 15">
        <name>Mg(2+)</name>
        <dbReference type="ChEBI" id="CHEBI:18420"/>
    </cofactor>
</comment>
<feature type="binding site" evidence="15">
    <location>
        <position position="112"/>
    </location>
    <ligand>
        <name>Mg(2+)</name>
        <dbReference type="ChEBI" id="CHEBI:18420"/>
        <label>1</label>
        <note>catalytic</note>
    </ligand>
</feature>
<evidence type="ECO:0000256" key="10">
    <source>
        <dbReference type="ARBA" id="ARBA00022842"/>
    </source>
</evidence>
<evidence type="ECO:0000256" key="15">
    <source>
        <dbReference type="PIRSR" id="PIRSR600760-2"/>
    </source>
</evidence>
<feature type="binding site" evidence="15">
    <location>
        <position position="156"/>
    </location>
    <ligand>
        <name>Mg(2+)</name>
        <dbReference type="ChEBI" id="CHEBI:18420"/>
        <label>1</label>
        <note>catalytic</note>
    </ligand>
</feature>
<comment type="pathway">
    <text evidence="4">Polyol metabolism; myo-inositol biosynthesis; myo-inositol from D-glucose 6-phosphate: step 2/2.</text>
</comment>
<dbReference type="InterPro" id="IPR020550">
    <property type="entry name" value="Inositol_monophosphatase_CS"/>
</dbReference>
<evidence type="ECO:0000256" key="6">
    <source>
        <dbReference type="ARBA" id="ARBA00013106"/>
    </source>
</evidence>
<dbReference type="FunFam" id="3.30.540.10:FF:000012">
    <property type="entry name" value="Blast:Putative inositol monophosphatase 3"/>
    <property type="match status" value="1"/>
</dbReference>
<evidence type="ECO:0000256" key="11">
    <source>
        <dbReference type="ARBA" id="ARBA00022989"/>
    </source>
</evidence>
<evidence type="ECO:0000256" key="4">
    <source>
        <dbReference type="ARBA" id="ARBA00005152"/>
    </source>
</evidence>
<reference evidence="17" key="1">
    <citation type="journal article" date="2015" name="J. Med. Entomol.">
        <title>A Deep Insight Into the Sialotranscriptome of the Chagas Disease Vector, Panstrongylus megistus (Hemiptera: Heteroptera).</title>
        <authorList>
            <person name="Ribeiro J.M."/>
            <person name="Schwarz A."/>
            <person name="Francischetti I.M."/>
        </authorList>
    </citation>
    <scope>NUCLEOTIDE SEQUENCE</scope>
    <source>
        <tissue evidence="17">Salivary glands</tissue>
    </source>
</reference>
<dbReference type="Gene3D" id="3.30.540.10">
    <property type="entry name" value="Fructose-1,6-Bisphosphatase, subunit A, domain 1"/>
    <property type="match status" value="1"/>
</dbReference>
<keyword evidence="9" id="KW-0378">Hydrolase</keyword>
<keyword evidence="12 16" id="KW-0472">Membrane</keyword>
<dbReference type="GO" id="GO:0012505">
    <property type="term" value="C:endomembrane system"/>
    <property type="evidence" value="ECO:0007669"/>
    <property type="project" value="TreeGrafter"/>
</dbReference>
<dbReference type="Gene3D" id="3.40.190.80">
    <property type="match status" value="1"/>
</dbReference>
<dbReference type="GO" id="GO:0046872">
    <property type="term" value="F:metal ion binding"/>
    <property type="evidence" value="ECO:0007669"/>
    <property type="project" value="UniProtKB-KW"/>
</dbReference>
<dbReference type="GO" id="GO:0016020">
    <property type="term" value="C:membrane"/>
    <property type="evidence" value="ECO:0007669"/>
    <property type="project" value="UniProtKB-SubCell"/>
</dbReference>
<keyword evidence="8 15" id="KW-0479">Metal-binding</keyword>
<proteinExistence type="evidence at transcript level"/>
<dbReference type="GO" id="GO:0008254">
    <property type="term" value="F:3'-nucleotidase activity"/>
    <property type="evidence" value="ECO:0007669"/>
    <property type="project" value="TreeGrafter"/>
</dbReference>
<evidence type="ECO:0000313" key="17">
    <source>
        <dbReference type="EMBL" id="JAC86807.1"/>
    </source>
</evidence>
<dbReference type="EC" id="3.1.3.25" evidence="6"/>
<sequence>MNFGGTIRFNRVGLCIICALIILCIIYLSPKHFSLQSDKVNLRRLLLASIEAAERGGREVIKVSKENNLNEEIKGKTKEGAKIPVTEADYRSHCVMYYGISKLFPSINVISEEKEGEKECKNLVPLDIEPRGNLGIHGLPDVEVEASEITVWIDPLDATQEYTEQLYNYVTTMVCVAYRGNPIIGVIHKPFGEEHKTVWAWVNKGKSPQLNFSKVKLKEKEKPVIIVSRSHHGNVDKLVKKVFGENSEIIYAGGSGYKSLEVASGNVTAYIHKTAISKWDVCAGDAVIASLGGSFKTLSNKYLDYKASSEHVNTEGILATMSDHLVDNGKLTYTDV</sequence>
<dbReference type="AlphaFoldDB" id="A0A069DT15"/>
<evidence type="ECO:0000256" key="16">
    <source>
        <dbReference type="SAM" id="Phobius"/>
    </source>
</evidence>
<dbReference type="SUPFAM" id="SSF56655">
    <property type="entry name" value="Carbohydrate phosphatase"/>
    <property type="match status" value="1"/>
</dbReference>
<evidence type="ECO:0000256" key="12">
    <source>
        <dbReference type="ARBA" id="ARBA00023136"/>
    </source>
</evidence>
<keyword evidence="7 16" id="KW-0812">Transmembrane</keyword>